<organism evidence="1 2">
    <name type="scientific">Seiridium unicorne</name>
    <dbReference type="NCBI Taxonomy" id="138068"/>
    <lineage>
        <taxon>Eukaryota</taxon>
        <taxon>Fungi</taxon>
        <taxon>Dikarya</taxon>
        <taxon>Ascomycota</taxon>
        <taxon>Pezizomycotina</taxon>
        <taxon>Sordariomycetes</taxon>
        <taxon>Xylariomycetidae</taxon>
        <taxon>Amphisphaeriales</taxon>
        <taxon>Sporocadaceae</taxon>
        <taxon>Seiridium</taxon>
    </lineage>
</organism>
<evidence type="ECO:0000313" key="1">
    <source>
        <dbReference type="EMBL" id="KAK9424988.1"/>
    </source>
</evidence>
<comment type="caution">
    <text evidence="1">The sequence shown here is derived from an EMBL/GenBank/DDBJ whole genome shotgun (WGS) entry which is preliminary data.</text>
</comment>
<protein>
    <submittedName>
        <fullName evidence="1">F-box domain-containing protein</fullName>
    </submittedName>
</protein>
<gene>
    <name evidence="1" type="ORF">SUNI508_13239</name>
</gene>
<proteinExistence type="predicted"/>
<keyword evidence="2" id="KW-1185">Reference proteome</keyword>
<name>A0ABR2VDI4_9PEZI</name>
<dbReference type="Proteomes" id="UP001408356">
    <property type="component" value="Unassembled WGS sequence"/>
</dbReference>
<reference evidence="1 2" key="1">
    <citation type="journal article" date="2024" name="J. Plant Pathol.">
        <title>Sequence and assembly of the genome of Seiridium unicorne, isolate CBS 538.82, causal agent of cypress canker disease.</title>
        <authorList>
            <person name="Scali E."/>
            <person name="Rocca G.D."/>
            <person name="Danti R."/>
            <person name="Garbelotto M."/>
            <person name="Barberini S."/>
            <person name="Baroncelli R."/>
            <person name="Emiliani G."/>
        </authorList>
    </citation>
    <scope>NUCLEOTIDE SEQUENCE [LARGE SCALE GENOMIC DNA]</scope>
    <source>
        <strain evidence="1 2">BM-138-508</strain>
    </source>
</reference>
<dbReference type="EMBL" id="JARVKF010000025">
    <property type="protein sequence ID" value="KAK9424988.1"/>
    <property type="molecule type" value="Genomic_DNA"/>
</dbReference>
<sequence>MASIELLPAELLYLILSHLDLSVPPTSSRAELSEDYRARRSALRNLCLASQWGRRIAQPLLFHSVFLIDGAEVVFLTRALLENDSLRSLMCNFACLVDLADDDQNSNAKSVCLNRPGLIRCIALSCQPELSAVEQKWVARLGIGFADMLTLNIAPDNQNLGRFVGLILFLATNLGDIFLRVSASENIFWNSQKIYGPVRQVFSGIYTRRPRIDQRPVTSIRLQCDPDKTYANDGTMYDPDHFSSTILPTLKVPSATHVELFGDDGDWCSLLNAHTPKRTSDQLSTVEHLSLLESKTAPILVYQILRHCKNLRSLKWTFRLGDWNMLPAERHFMSLVGRTRVNDAVTMASKSLERLTVETVDGHIGEFQHYLDRSMRVSCLPSFENLQHLTIGLFHLMEIHHEGEPARGPRDIADQLPHGLKSFVLTQRWHSELPFEPIPSHMADANDKLLDEIFQGLYDDCPRKLPRLHELAYRAYRIPAATKYCLSFFKGSKFEHDENIEKLKTSFRSINIGFEWQWRTPLSTSWP</sequence>
<accession>A0ABR2VDI4</accession>
<evidence type="ECO:0000313" key="2">
    <source>
        <dbReference type="Proteomes" id="UP001408356"/>
    </source>
</evidence>